<sequence length="452" mass="47343">MFHRFNTNKCKTQCQLCVSRIKLLRNKKLIALKTMRKEVADLLRINKQESARIRVEGVIRENLMLQAFEILQLYLELLSIRMALIDKTRDLPPDMVEAISSLIYASQRTSELQELTVIRQLLASKFGKEYAMEAASDVMCRKWHVNENLIRCLAVEAPPGEDKLAMLSEIAQEHGVEWDAHNAALEMLPADSSMQNASPGYQQQLLDITGAGKGNQPGGGGGAGDGGAPGGNWGTAGQMWTPAPTTPPPGASQPPPGNWGTGSGTPPPGNWGTGTGGPPSNRGSGGGGGGMSSQGVVGSNQARGASDSGPSLNDRSAASQGEWADASSAAEAAQHYYMQAKMAAESAQRYASSGPSSNGAAPPGTNLPMPPANMGGSKSLAKSNADIQRAYDAAPGPPTKPDMRSNVPPSAPMPPSDASDGLPSAPGMSGPPAAPANELDDLMKRFEALKKH</sequence>
<feature type="compositionally biased region" description="Low complexity" evidence="2">
    <location>
        <begin position="416"/>
        <end position="431"/>
    </location>
</feature>
<organism evidence="3 4">
    <name type="scientific">Apatococcus lobatus</name>
    <dbReference type="NCBI Taxonomy" id="904363"/>
    <lineage>
        <taxon>Eukaryota</taxon>
        <taxon>Viridiplantae</taxon>
        <taxon>Chlorophyta</taxon>
        <taxon>core chlorophytes</taxon>
        <taxon>Trebouxiophyceae</taxon>
        <taxon>Chlorellales</taxon>
        <taxon>Chlorellaceae</taxon>
        <taxon>Apatococcus</taxon>
    </lineage>
</organism>
<protein>
    <recommendedName>
        <fullName evidence="5">IST1-like protein</fullName>
    </recommendedName>
</protein>
<comment type="caution">
    <text evidence="3">The sequence shown here is derived from an EMBL/GenBank/DDBJ whole genome shotgun (WGS) entry which is preliminary data.</text>
</comment>
<name>A0AAW1RSM2_9CHLO</name>
<dbReference type="EMBL" id="JALJOS010000007">
    <property type="protein sequence ID" value="KAK9836864.1"/>
    <property type="molecule type" value="Genomic_DNA"/>
</dbReference>
<comment type="similarity">
    <text evidence="1">Belongs to the IST1 family.</text>
</comment>
<dbReference type="PANTHER" id="PTHR12161:SF5">
    <property type="entry name" value="IST1 HOMOLOG"/>
    <property type="match status" value="1"/>
</dbReference>
<dbReference type="Gene3D" id="1.20.1260.60">
    <property type="entry name" value="Vacuolar protein sorting-associated protein Ist1"/>
    <property type="match status" value="1"/>
</dbReference>
<gene>
    <name evidence="3" type="ORF">WJX74_009825</name>
</gene>
<dbReference type="InterPro" id="IPR005061">
    <property type="entry name" value="Ist1"/>
</dbReference>
<feature type="compositionally biased region" description="Pro residues" evidence="2">
    <location>
        <begin position="244"/>
        <end position="257"/>
    </location>
</feature>
<dbReference type="Pfam" id="PF03398">
    <property type="entry name" value="Ist1"/>
    <property type="match status" value="1"/>
</dbReference>
<evidence type="ECO:0000256" key="1">
    <source>
        <dbReference type="ARBA" id="ARBA00005536"/>
    </source>
</evidence>
<dbReference type="PANTHER" id="PTHR12161">
    <property type="entry name" value="IST1 FAMILY MEMBER"/>
    <property type="match status" value="1"/>
</dbReference>
<feature type="region of interest" description="Disordered" evidence="2">
    <location>
        <begin position="342"/>
        <end position="438"/>
    </location>
</feature>
<evidence type="ECO:0000313" key="4">
    <source>
        <dbReference type="Proteomes" id="UP001438707"/>
    </source>
</evidence>
<evidence type="ECO:0008006" key="5">
    <source>
        <dbReference type="Google" id="ProtNLM"/>
    </source>
</evidence>
<feature type="compositionally biased region" description="Polar residues" evidence="2">
    <location>
        <begin position="308"/>
        <end position="319"/>
    </location>
</feature>
<dbReference type="FunFam" id="1.20.1260.60:FF:000002">
    <property type="entry name" value="Vacuolar protein sorting-associated protein IST1"/>
    <property type="match status" value="1"/>
</dbReference>
<accession>A0AAW1RSM2</accession>
<dbReference type="Proteomes" id="UP001438707">
    <property type="component" value="Unassembled WGS sequence"/>
</dbReference>
<dbReference type="GO" id="GO:0015031">
    <property type="term" value="P:protein transport"/>
    <property type="evidence" value="ECO:0007669"/>
    <property type="project" value="InterPro"/>
</dbReference>
<evidence type="ECO:0000256" key="2">
    <source>
        <dbReference type="SAM" id="MobiDB-lite"/>
    </source>
</evidence>
<feature type="region of interest" description="Disordered" evidence="2">
    <location>
        <begin position="208"/>
        <end position="330"/>
    </location>
</feature>
<reference evidence="3 4" key="1">
    <citation type="journal article" date="2024" name="Nat. Commun.">
        <title>Phylogenomics reveals the evolutionary origins of lichenization in chlorophyte algae.</title>
        <authorList>
            <person name="Puginier C."/>
            <person name="Libourel C."/>
            <person name="Otte J."/>
            <person name="Skaloud P."/>
            <person name="Haon M."/>
            <person name="Grisel S."/>
            <person name="Petersen M."/>
            <person name="Berrin J.G."/>
            <person name="Delaux P.M."/>
            <person name="Dal Grande F."/>
            <person name="Keller J."/>
        </authorList>
    </citation>
    <scope>NUCLEOTIDE SEQUENCE [LARGE SCALE GENOMIC DNA]</scope>
    <source>
        <strain evidence="3 4">SAG 2145</strain>
    </source>
</reference>
<dbReference type="AlphaFoldDB" id="A0AAW1RSM2"/>
<feature type="compositionally biased region" description="Gly residues" evidence="2">
    <location>
        <begin position="271"/>
        <end position="292"/>
    </location>
</feature>
<feature type="compositionally biased region" description="Gly residues" evidence="2">
    <location>
        <begin position="211"/>
        <end position="234"/>
    </location>
</feature>
<dbReference type="InterPro" id="IPR042277">
    <property type="entry name" value="IST1-like"/>
</dbReference>
<evidence type="ECO:0000313" key="3">
    <source>
        <dbReference type="EMBL" id="KAK9836864.1"/>
    </source>
</evidence>
<proteinExistence type="inferred from homology"/>
<feature type="compositionally biased region" description="Low complexity" evidence="2">
    <location>
        <begin position="351"/>
        <end position="364"/>
    </location>
</feature>
<keyword evidence="4" id="KW-1185">Reference proteome</keyword>